<evidence type="ECO:0000256" key="4">
    <source>
        <dbReference type="ARBA" id="ARBA00022475"/>
    </source>
</evidence>
<evidence type="ECO:0000256" key="2">
    <source>
        <dbReference type="ARBA" id="ARBA00007362"/>
    </source>
</evidence>
<feature type="transmembrane region" description="Helical" evidence="8">
    <location>
        <begin position="127"/>
        <end position="144"/>
    </location>
</feature>
<comment type="caution">
    <text evidence="10">The sequence shown here is derived from an EMBL/GenBank/DDBJ whole genome shotgun (WGS) entry which is preliminary data.</text>
</comment>
<feature type="transmembrane region" description="Helical" evidence="8">
    <location>
        <begin position="102"/>
        <end position="120"/>
    </location>
</feature>
<feature type="domain" description="EamA" evidence="9">
    <location>
        <begin position="3"/>
        <end position="140"/>
    </location>
</feature>
<evidence type="ECO:0000256" key="1">
    <source>
        <dbReference type="ARBA" id="ARBA00004651"/>
    </source>
</evidence>
<feature type="transmembrane region" description="Helical" evidence="8">
    <location>
        <begin position="70"/>
        <end position="90"/>
    </location>
</feature>
<name>A0ABN2Y848_9MICC</name>
<proteinExistence type="inferred from homology"/>
<keyword evidence="7 8" id="KW-0472">Membrane</keyword>
<dbReference type="InterPro" id="IPR037185">
    <property type="entry name" value="EmrE-like"/>
</dbReference>
<dbReference type="Proteomes" id="UP001500166">
    <property type="component" value="Unassembled WGS sequence"/>
</dbReference>
<evidence type="ECO:0000313" key="10">
    <source>
        <dbReference type="EMBL" id="GAA2122875.1"/>
    </source>
</evidence>
<gene>
    <name evidence="10" type="primary">rarD_2</name>
    <name evidence="10" type="ORF">GCM10009824_26180</name>
</gene>
<keyword evidence="4" id="KW-1003">Cell membrane</keyword>
<feature type="transmembrane region" description="Helical" evidence="8">
    <location>
        <begin position="268"/>
        <end position="287"/>
    </location>
</feature>
<feature type="transmembrane region" description="Helical" evidence="8">
    <location>
        <begin position="235"/>
        <end position="256"/>
    </location>
</feature>
<dbReference type="NCBIfam" id="TIGR00688">
    <property type="entry name" value="rarD"/>
    <property type="match status" value="1"/>
</dbReference>
<feature type="transmembrane region" description="Helical" evidence="8">
    <location>
        <begin position="30"/>
        <end position="50"/>
    </location>
</feature>
<accession>A0ABN2Y848</accession>
<keyword evidence="5 8" id="KW-0812">Transmembrane</keyword>
<comment type="similarity">
    <text evidence="2">Belongs to the EamA transporter family.</text>
</comment>
<feature type="transmembrane region" description="Helical" evidence="8">
    <location>
        <begin position="150"/>
        <end position="166"/>
    </location>
</feature>
<comment type="subcellular location">
    <subcellularLocation>
        <location evidence="1">Cell membrane</location>
        <topology evidence="1">Multi-pass membrane protein</topology>
    </subcellularLocation>
</comment>
<dbReference type="InterPro" id="IPR004626">
    <property type="entry name" value="RarD"/>
</dbReference>
<evidence type="ECO:0000259" key="9">
    <source>
        <dbReference type="Pfam" id="PF00892"/>
    </source>
</evidence>
<dbReference type="RefSeq" id="WP_344225447.1">
    <property type="nucleotide sequence ID" value="NZ_BAAAQA010000033.1"/>
</dbReference>
<dbReference type="SUPFAM" id="SSF103481">
    <property type="entry name" value="Multidrug resistance efflux transporter EmrE"/>
    <property type="match status" value="1"/>
</dbReference>
<dbReference type="Pfam" id="PF00892">
    <property type="entry name" value="EamA"/>
    <property type="match status" value="1"/>
</dbReference>
<evidence type="ECO:0000256" key="6">
    <source>
        <dbReference type="ARBA" id="ARBA00022989"/>
    </source>
</evidence>
<evidence type="ECO:0000256" key="3">
    <source>
        <dbReference type="ARBA" id="ARBA00022448"/>
    </source>
</evidence>
<reference evidence="10 11" key="1">
    <citation type="journal article" date="2019" name="Int. J. Syst. Evol. Microbiol.">
        <title>The Global Catalogue of Microorganisms (GCM) 10K type strain sequencing project: providing services to taxonomists for standard genome sequencing and annotation.</title>
        <authorList>
            <consortium name="The Broad Institute Genomics Platform"/>
            <consortium name="The Broad Institute Genome Sequencing Center for Infectious Disease"/>
            <person name="Wu L."/>
            <person name="Ma J."/>
        </authorList>
    </citation>
    <scope>NUCLEOTIDE SEQUENCE [LARGE SCALE GENOMIC DNA]</scope>
    <source>
        <strain evidence="10 11">JCM 15914</strain>
    </source>
</reference>
<feature type="transmembrane region" description="Helical" evidence="8">
    <location>
        <begin position="207"/>
        <end position="228"/>
    </location>
</feature>
<protein>
    <submittedName>
        <fullName evidence="10">EamA family transporter RarD</fullName>
    </submittedName>
</protein>
<dbReference type="EMBL" id="BAAAQA010000033">
    <property type="protein sequence ID" value="GAA2122875.1"/>
    <property type="molecule type" value="Genomic_DNA"/>
</dbReference>
<organism evidence="10 11">
    <name type="scientific">Kocuria atrinae</name>
    <dbReference type="NCBI Taxonomy" id="592377"/>
    <lineage>
        <taxon>Bacteria</taxon>
        <taxon>Bacillati</taxon>
        <taxon>Actinomycetota</taxon>
        <taxon>Actinomycetes</taxon>
        <taxon>Micrococcales</taxon>
        <taxon>Micrococcaceae</taxon>
        <taxon>Kocuria</taxon>
    </lineage>
</organism>
<evidence type="ECO:0000313" key="11">
    <source>
        <dbReference type="Proteomes" id="UP001500166"/>
    </source>
</evidence>
<keyword evidence="3" id="KW-0813">Transport</keyword>
<evidence type="ECO:0000256" key="8">
    <source>
        <dbReference type="SAM" id="Phobius"/>
    </source>
</evidence>
<sequence>MLRGVLASVLASVFFGVLYLYPVLLQPMNANQILAFRMLLTFPAVTLILLMTGRRWAIQRVLVLAGEKPLVGLSLLVTAGILAMQMWLFAWAPLNGYALDTSLGYFLLPLVMVVIGRVLYQEPMSWWKIAGAALATIGVIHEVWRAGGMSWPTVAVAGGYAVYFVVRHQAGTSFSGGLWAEMALMLPIAAFLLGAEDGLTAIDDQSLLIAAILGLGALSAGALVAYTVASKLLPFNVFGLLGYLEPVLLVFVSLAIGETLAPGQIFTYLPIWLALGVLVVESAVDIVRRRRSVTTPAEDYESEREPVTAGIPIVDQPLAEMTAGSHPVTAGIPLVDRHERHD</sequence>
<dbReference type="InterPro" id="IPR000620">
    <property type="entry name" value="EamA_dom"/>
</dbReference>
<evidence type="ECO:0000256" key="5">
    <source>
        <dbReference type="ARBA" id="ARBA00022692"/>
    </source>
</evidence>
<keyword evidence="6 8" id="KW-1133">Transmembrane helix</keyword>
<feature type="transmembrane region" description="Helical" evidence="8">
    <location>
        <begin position="178"/>
        <end position="195"/>
    </location>
</feature>
<evidence type="ECO:0000256" key="7">
    <source>
        <dbReference type="ARBA" id="ARBA00023136"/>
    </source>
</evidence>
<keyword evidence="11" id="KW-1185">Reference proteome</keyword>